<reference evidence="1 2" key="1">
    <citation type="submission" date="2018-11" db="EMBL/GenBank/DDBJ databases">
        <title>Novel bacteria species description.</title>
        <authorList>
            <person name="Han J.-H."/>
        </authorList>
    </citation>
    <scope>NUCLEOTIDE SEQUENCE [LARGE SCALE GENOMIC DNA]</scope>
    <source>
        <strain evidence="1 2">KCTC23259</strain>
    </source>
</reference>
<proteinExistence type="predicted"/>
<dbReference type="AlphaFoldDB" id="A0AAE3H2S8"/>
<evidence type="ECO:0000313" key="2">
    <source>
        <dbReference type="Proteomes" id="UP001204144"/>
    </source>
</evidence>
<comment type="caution">
    <text evidence="1">The sequence shown here is derived from an EMBL/GenBank/DDBJ whole genome shotgun (WGS) entry which is preliminary data.</text>
</comment>
<evidence type="ECO:0000313" key="1">
    <source>
        <dbReference type="EMBL" id="MCP9762986.1"/>
    </source>
</evidence>
<keyword evidence="2" id="KW-1185">Reference proteome</keyword>
<dbReference type="RefSeq" id="WP_255036768.1">
    <property type="nucleotide sequence ID" value="NZ_RJUF01000018.1"/>
</dbReference>
<dbReference type="Proteomes" id="UP001204144">
    <property type="component" value="Unassembled WGS sequence"/>
</dbReference>
<dbReference type="EMBL" id="RJUF01000018">
    <property type="protein sequence ID" value="MCP9762986.1"/>
    <property type="molecule type" value="Genomic_DNA"/>
</dbReference>
<accession>A0AAE3H2S8</accession>
<name>A0AAE3H2S8_9BACT</name>
<protein>
    <submittedName>
        <fullName evidence="1">Uncharacterized protein</fullName>
    </submittedName>
</protein>
<sequence length="115" mass="13137">MVKVTGFQKRTSTEGHVYFALELQSDDLEFIVSQKTGRHYATVRKCWMSCTFNEHVCAMMVGKSMPGTIHKEACEPYAFVVEDEEITMSYRMVYSPIESQNTESVVFGTTQMQEA</sequence>
<organism evidence="1 2">
    <name type="scientific">Lacihabitans soyangensis</name>
    <dbReference type="NCBI Taxonomy" id="869394"/>
    <lineage>
        <taxon>Bacteria</taxon>
        <taxon>Pseudomonadati</taxon>
        <taxon>Bacteroidota</taxon>
        <taxon>Cytophagia</taxon>
        <taxon>Cytophagales</taxon>
        <taxon>Leadbetterellaceae</taxon>
        <taxon>Lacihabitans</taxon>
    </lineage>
</organism>
<gene>
    <name evidence="1" type="ORF">EGI31_08460</name>
</gene>